<keyword evidence="16" id="KW-1185">Reference proteome</keyword>
<dbReference type="InterPro" id="IPR012910">
    <property type="entry name" value="Plug_dom"/>
</dbReference>
<evidence type="ECO:0000259" key="13">
    <source>
        <dbReference type="Pfam" id="PF00593"/>
    </source>
</evidence>
<dbReference type="STRING" id="156994.SAMN04488028_102106"/>
<dbReference type="GO" id="GO:0044718">
    <property type="term" value="P:siderophore transmembrane transport"/>
    <property type="evidence" value="ECO:0007669"/>
    <property type="project" value="TreeGrafter"/>
</dbReference>
<dbReference type="Pfam" id="PF13715">
    <property type="entry name" value="CarbopepD_reg_2"/>
    <property type="match status" value="1"/>
</dbReference>
<evidence type="ECO:0000256" key="11">
    <source>
        <dbReference type="RuleBase" id="RU003357"/>
    </source>
</evidence>
<proteinExistence type="inferred from homology"/>
<organism evidence="15 16">
    <name type="scientific">Reichenbachiella agariperforans</name>
    <dbReference type="NCBI Taxonomy" id="156994"/>
    <lineage>
        <taxon>Bacteria</taxon>
        <taxon>Pseudomonadati</taxon>
        <taxon>Bacteroidota</taxon>
        <taxon>Cytophagia</taxon>
        <taxon>Cytophagales</taxon>
        <taxon>Reichenbachiellaceae</taxon>
        <taxon>Reichenbachiella</taxon>
    </lineage>
</organism>
<dbReference type="Gene3D" id="2.170.130.10">
    <property type="entry name" value="TonB-dependent receptor, plug domain"/>
    <property type="match status" value="1"/>
</dbReference>
<evidence type="ECO:0000256" key="10">
    <source>
        <dbReference type="PROSITE-ProRule" id="PRU01360"/>
    </source>
</evidence>
<dbReference type="Proteomes" id="UP000184474">
    <property type="component" value="Unassembled WGS sequence"/>
</dbReference>
<dbReference type="PANTHER" id="PTHR30069">
    <property type="entry name" value="TONB-DEPENDENT OUTER MEMBRANE RECEPTOR"/>
    <property type="match status" value="1"/>
</dbReference>
<dbReference type="InterPro" id="IPR039426">
    <property type="entry name" value="TonB-dep_rcpt-like"/>
</dbReference>
<dbReference type="InterPro" id="IPR008969">
    <property type="entry name" value="CarboxyPept-like_regulatory"/>
</dbReference>
<dbReference type="Gene3D" id="2.60.40.1120">
    <property type="entry name" value="Carboxypeptidase-like, regulatory domain"/>
    <property type="match status" value="1"/>
</dbReference>
<dbReference type="PROSITE" id="PS52016">
    <property type="entry name" value="TONB_DEPENDENT_REC_3"/>
    <property type="match status" value="1"/>
</dbReference>
<dbReference type="Pfam" id="PF00593">
    <property type="entry name" value="TonB_dep_Rec_b-barrel"/>
    <property type="match status" value="1"/>
</dbReference>
<keyword evidence="9 10" id="KW-0998">Cell outer membrane</keyword>
<dbReference type="Gene3D" id="2.40.170.20">
    <property type="entry name" value="TonB-dependent receptor, beta-barrel domain"/>
    <property type="match status" value="1"/>
</dbReference>
<dbReference type="GO" id="GO:0009279">
    <property type="term" value="C:cell outer membrane"/>
    <property type="evidence" value="ECO:0007669"/>
    <property type="project" value="UniProtKB-SubCell"/>
</dbReference>
<keyword evidence="5 12" id="KW-0732">Signal</keyword>
<feature type="domain" description="TonB-dependent receptor-like beta-barrel" evidence="13">
    <location>
        <begin position="440"/>
        <end position="907"/>
    </location>
</feature>
<dbReference type="GO" id="GO:0015344">
    <property type="term" value="F:siderophore uptake transmembrane transporter activity"/>
    <property type="evidence" value="ECO:0007669"/>
    <property type="project" value="TreeGrafter"/>
</dbReference>
<dbReference type="RefSeq" id="WP_073120835.1">
    <property type="nucleotide sequence ID" value="NZ_FRAA01000002.1"/>
</dbReference>
<dbReference type="InterPro" id="IPR000531">
    <property type="entry name" value="Beta-barrel_TonB"/>
</dbReference>
<name>A0A1M6N5C6_REIAG</name>
<keyword evidence="4 10" id="KW-0812">Transmembrane</keyword>
<evidence type="ECO:0000313" key="15">
    <source>
        <dbReference type="EMBL" id="SHJ90884.1"/>
    </source>
</evidence>
<sequence length="937" mass="102610">MIRLITKQFALAFACAVLVGFAAVAQTDVSGSVKDAGSGEPLLGVSIRVKDKVVGTISDTDGDFRLQVNSAPPITLVFSMVGYSAVEQEITTANVQGLEVALTETAIMGQEVVVSASRVEESVMQSPVSIEKMDVLAIKETAATNFYDALVNFKGVDMSAQSITFKSINTRGFGANGNNRFVQLIDGIDNVAPGLNFAVGNIVGINDLDLESAEMIPGAASALYGPNALNGVLLMNSKSPFEYQGLSAYTKLGVNHVDGEDDDPSLYQDYGIRYAKAFNNKFAVKVTASYLKANDFRGVDYRDQSTTTNGQGSGYVVESEGRNRQNNRNYDGVNTYGDFGFNLGLIPRLDPAYEAVAGQLPTGPDGAFSPTGFTESSFVDNTTESFKIGGALHYRITDNLEVSGQFNYGSGSTVYTANDRFVLDGFSIWTAKLELRNENFYVRAYTTQENSGDTYAANTVASLINQNKYVPDYTLGFLGARGQGATIDQAHAAARGYADGLQAAYAPGTEQWQVGMDSLRQISIFDGGAKFKDASSMNHFEGSYNFSHLVDAVEIIAGANYRRYNLNSDGTLFALDDDGNEQSYGEYGAYVQLSKSFVDDRLKVQASGRYDKNENFDGQFSPRVSVVGTIAENHNLRGSFQRGFRIPTTQDQFIDLDVQTRRLIGSNSLLVDRYRFKTNTVYTTQSLADARAGLRTDLERASQVDDDFTTEKISTFEVGYRGLFLQDKLMVDGYYYHSSYQDFIAEIYFVQAVPNGLQNDPGYDPNTQAAQDNIIQGTVPTQEYGFDVNAEGSIKTHGWGLQADYFMGKGYKLSGNVAFNELLDDQALRDQGFRSQYNTPEYTYNIGLSNREVIDNVGFNVKWRWQDAFLWSSSFGNAVVPAFGTLDAQVSYKLSSLKSVVKLGGSNVLNKRYTTGIGNPRMGAIYYVSITFDQFLN</sequence>
<evidence type="ECO:0000256" key="1">
    <source>
        <dbReference type="ARBA" id="ARBA00004571"/>
    </source>
</evidence>
<evidence type="ECO:0000256" key="4">
    <source>
        <dbReference type="ARBA" id="ARBA00022692"/>
    </source>
</evidence>
<evidence type="ECO:0000256" key="6">
    <source>
        <dbReference type="ARBA" id="ARBA00023077"/>
    </source>
</evidence>
<comment type="subcellular location">
    <subcellularLocation>
        <location evidence="1 10">Cell outer membrane</location>
        <topology evidence="1 10">Multi-pass membrane protein</topology>
    </subcellularLocation>
</comment>
<dbReference type="SUPFAM" id="SSF56935">
    <property type="entry name" value="Porins"/>
    <property type="match status" value="1"/>
</dbReference>
<feature type="domain" description="TonB-dependent receptor plug" evidence="14">
    <location>
        <begin position="123"/>
        <end position="232"/>
    </location>
</feature>
<gene>
    <name evidence="15" type="ORF">SAMN04488028_102106</name>
</gene>
<evidence type="ECO:0000256" key="7">
    <source>
        <dbReference type="ARBA" id="ARBA00023136"/>
    </source>
</evidence>
<comment type="similarity">
    <text evidence="10 11">Belongs to the TonB-dependent receptor family.</text>
</comment>
<evidence type="ECO:0000256" key="3">
    <source>
        <dbReference type="ARBA" id="ARBA00022452"/>
    </source>
</evidence>
<keyword evidence="3 10" id="KW-1134">Transmembrane beta strand</keyword>
<dbReference type="PANTHER" id="PTHR30069:SF29">
    <property type="entry name" value="HEMOGLOBIN AND HEMOGLOBIN-HAPTOGLOBIN-BINDING PROTEIN 1-RELATED"/>
    <property type="match status" value="1"/>
</dbReference>
<keyword evidence="8 15" id="KW-0675">Receptor</keyword>
<evidence type="ECO:0000256" key="2">
    <source>
        <dbReference type="ARBA" id="ARBA00022448"/>
    </source>
</evidence>
<keyword evidence="7 10" id="KW-0472">Membrane</keyword>
<keyword evidence="2 10" id="KW-0813">Transport</keyword>
<feature type="signal peptide" evidence="12">
    <location>
        <begin position="1"/>
        <end position="25"/>
    </location>
</feature>
<dbReference type="AlphaFoldDB" id="A0A1M6N5C6"/>
<evidence type="ECO:0000256" key="5">
    <source>
        <dbReference type="ARBA" id="ARBA00022729"/>
    </source>
</evidence>
<dbReference type="InterPro" id="IPR037066">
    <property type="entry name" value="Plug_dom_sf"/>
</dbReference>
<accession>A0A1M6N5C6</accession>
<feature type="chain" id="PRO_5012432296" evidence="12">
    <location>
        <begin position="26"/>
        <end position="937"/>
    </location>
</feature>
<keyword evidence="6 11" id="KW-0798">TonB box</keyword>
<dbReference type="SUPFAM" id="SSF49464">
    <property type="entry name" value="Carboxypeptidase regulatory domain-like"/>
    <property type="match status" value="1"/>
</dbReference>
<evidence type="ECO:0000256" key="9">
    <source>
        <dbReference type="ARBA" id="ARBA00023237"/>
    </source>
</evidence>
<evidence type="ECO:0000256" key="8">
    <source>
        <dbReference type="ARBA" id="ARBA00023170"/>
    </source>
</evidence>
<evidence type="ECO:0000256" key="12">
    <source>
        <dbReference type="SAM" id="SignalP"/>
    </source>
</evidence>
<dbReference type="EMBL" id="FRAA01000002">
    <property type="protein sequence ID" value="SHJ90884.1"/>
    <property type="molecule type" value="Genomic_DNA"/>
</dbReference>
<protein>
    <submittedName>
        <fullName evidence="15">Outer membrane receptor proteins, mostly Fe transport</fullName>
    </submittedName>
</protein>
<evidence type="ECO:0000313" key="16">
    <source>
        <dbReference type="Proteomes" id="UP000184474"/>
    </source>
</evidence>
<reference evidence="16" key="1">
    <citation type="submission" date="2016-11" db="EMBL/GenBank/DDBJ databases">
        <authorList>
            <person name="Varghese N."/>
            <person name="Submissions S."/>
        </authorList>
    </citation>
    <scope>NUCLEOTIDE SEQUENCE [LARGE SCALE GENOMIC DNA]</scope>
    <source>
        <strain evidence="16">DSM 26134</strain>
    </source>
</reference>
<dbReference type="InterPro" id="IPR036942">
    <property type="entry name" value="Beta-barrel_TonB_sf"/>
</dbReference>
<evidence type="ECO:0000259" key="14">
    <source>
        <dbReference type="Pfam" id="PF07715"/>
    </source>
</evidence>
<dbReference type="Pfam" id="PF07715">
    <property type="entry name" value="Plug"/>
    <property type="match status" value="1"/>
</dbReference>